<evidence type="ECO:0000256" key="3">
    <source>
        <dbReference type="ARBA" id="ARBA00022801"/>
    </source>
</evidence>
<keyword evidence="4" id="KW-0788">Thiol protease</keyword>
<dbReference type="Pfam" id="PF00648">
    <property type="entry name" value="Peptidase_C2"/>
    <property type="match status" value="1"/>
</dbReference>
<keyword evidence="3" id="KW-0378">Hydrolase</keyword>
<dbReference type="Proteomes" id="UP000664859">
    <property type="component" value="Unassembled WGS sequence"/>
</dbReference>
<name>A0A836CJL8_9STRA</name>
<dbReference type="AlphaFoldDB" id="A0A836CJL8"/>
<dbReference type="GO" id="GO:0004198">
    <property type="term" value="F:calcium-dependent cysteine-type endopeptidase activity"/>
    <property type="evidence" value="ECO:0007669"/>
    <property type="project" value="InterPro"/>
</dbReference>
<evidence type="ECO:0000313" key="7">
    <source>
        <dbReference type="EMBL" id="KAG5187718.1"/>
    </source>
</evidence>
<dbReference type="PANTHER" id="PTHR10183">
    <property type="entry name" value="CALPAIN"/>
    <property type="match status" value="1"/>
</dbReference>
<keyword evidence="8" id="KW-1185">Reference proteome</keyword>
<protein>
    <recommendedName>
        <fullName evidence="6">Calpain catalytic domain-containing protein</fullName>
    </recommendedName>
</protein>
<dbReference type="InterPro" id="IPR022684">
    <property type="entry name" value="Calpain_cysteine_protease"/>
</dbReference>
<dbReference type="SUPFAM" id="SSF54001">
    <property type="entry name" value="Cysteine proteinases"/>
    <property type="match status" value="1"/>
</dbReference>
<evidence type="ECO:0000256" key="2">
    <source>
        <dbReference type="ARBA" id="ARBA00022670"/>
    </source>
</evidence>
<dbReference type="InterPro" id="IPR038765">
    <property type="entry name" value="Papain-like_cys_pep_sf"/>
</dbReference>
<accession>A0A836CJL8</accession>
<comment type="caution">
    <text evidence="7">The sequence shown here is derived from an EMBL/GenBank/DDBJ whole genome shotgun (WGS) entry which is preliminary data.</text>
</comment>
<feature type="domain" description="Calpain catalytic" evidence="6">
    <location>
        <begin position="78"/>
        <end position="140"/>
    </location>
</feature>
<dbReference type="GO" id="GO:0006508">
    <property type="term" value="P:proteolysis"/>
    <property type="evidence" value="ECO:0007669"/>
    <property type="project" value="UniProtKB-KW"/>
</dbReference>
<gene>
    <name evidence="7" type="ORF">JKP88DRAFT_253906</name>
</gene>
<evidence type="ECO:0000259" key="6">
    <source>
        <dbReference type="PROSITE" id="PS50203"/>
    </source>
</evidence>
<dbReference type="OrthoDB" id="424753at2759"/>
<evidence type="ECO:0000256" key="5">
    <source>
        <dbReference type="PROSITE-ProRule" id="PRU00239"/>
    </source>
</evidence>
<proteinExistence type="inferred from homology"/>
<dbReference type="InterPro" id="IPR001300">
    <property type="entry name" value="Peptidase_C2_calpain_cat"/>
</dbReference>
<organism evidence="7 8">
    <name type="scientific">Tribonema minus</name>
    <dbReference type="NCBI Taxonomy" id="303371"/>
    <lineage>
        <taxon>Eukaryota</taxon>
        <taxon>Sar</taxon>
        <taxon>Stramenopiles</taxon>
        <taxon>Ochrophyta</taxon>
        <taxon>PX clade</taxon>
        <taxon>Xanthophyceae</taxon>
        <taxon>Tribonematales</taxon>
        <taxon>Tribonemataceae</taxon>
        <taxon>Tribonema</taxon>
    </lineage>
</organism>
<reference evidence="7" key="1">
    <citation type="submission" date="2021-02" db="EMBL/GenBank/DDBJ databases">
        <title>First Annotated Genome of the Yellow-green Alga Tribonema minus.</title>
        <authorList>
            <person name="Mahan K.M."/>
        </authorList>
    </citation>
    <scope>NUCLEOTIDE SEQUENCE</scope>
    <source>
        <strain evidence="7">UTEX B ZZ1240</strain>
    </source>
</reference>
<comment type="similarity">
    <text evidence="1">Belongs to the peptidase C2 family.</text>
</comment>
<evidence type="ECO:0000313" key="8">
    <source>
        <dbReference type="Proteomes" id="UP000664859"/>
    </source>
</evidence>
<evidence type="ECO:0000256" key="4">
    <source>
        <dbReference type="ARBA" id="ARBA00022807"/>
    </source>
</evidence>
<evidence type="ECO:0000256" key="1">
    <source>
        <dbReference type="ARBA" id="ARBA00007623"/>
    </source>
</evidence>
<dbReference type="SMART" id="SM00230">
    <property type="entry name" value="CysPc"/>
    <property type="match status" value="1"/>
</dbReference>
<dbReference type="PROSITE" id="PS50203">
    <property type="entry name" value="CALPAIN_CAT"/>
    <property type="match status" value="1"/>
</dbReference>
<dbReference type="EMBL" id="JAFCMP010000084">
    <property type="protein sequence ID" value="KAG5187718.1"/>
    <property type="molecule type" value="Genomic_DNA"/>
</dbReference>
<dbReference type="PANTHER" id="PTHR10183:SF379">
    <property type="entry name" value="CALPAIN-5"/>
    <property type="match status" value="1"/>
</dbReference>
<keyword evidence="2" id="KW-0645">Protease</keyword>
<comment type="caution">
    <text evidence="5">Lacks conserved residue(s) required for the propagation of feature annotation.</text>
</comment>
<sequence>MIVGVCRRAGTKYTDTTFPVTTKPTKCLYKCRIFPNTDALVAPMMWKRTSEISEHPQRFVDGVQAGDIKQGALEQHVKSVIIDDYIGLNSDGTITFASCTDQDEFWVPLLEKAYAKLHGSFESINGGLVYQVVMDMTGTITACTACNVGHRCYRGAGFMHACDQLGSPESCFAHISSLLRMSAQDFMAYFSHIDACRTFSSDWVVTTTLGIFPSTDENARFLRLESKAKQDVGKSVIVLSQRDRRTERKLSLLKIEEAPLSLSIYRCLEGDYNPSTRSFEELHKEQCSMGPPRELVVEVDLDSRYVYTIKVNPPGVPDTFSFGKAFTFFLRVFATMDIRLELLITLPVATVPQK</sequence>